<dbReference type="InterPro" id="IPR001138">
    <property type="entry name" value="Zn2Cys6_DnaBD"/>
</dbReference>
<feature type="compositionally biased region" description="Polar residues" evidence="3">
    <location>
        <begin position="236"/>
        <end position="259"/>
    </location>
</feature>
<dbReference type="GO" id="GO:0006351">
    <property type="term" value="P:DNA-templated transcription"/>
    <property type="evidence" value="ECO:0007669"/>
    <property type="project" value="InterPro"/>
</dbReference>
<dbReference type="eggNOG" id="ENOG502SI2M">
    <property type="taxonomic scope" value="Eukaryota"/>
</dbReference>
<evidence type="ECO:0000256" key="1">
    <source>
        <dbReference type="ARBA" id="ARBA00022723"/>
    </source>
</evidence>
<dbReference type="PANTHER" id="PTHR47425">
    <property type="entry name" value="FARB-RELATED"/>
    <property type="match status" value="1"/>
</dbReference>
<feature type="region of interest" description="Disordered" evidence="3">
    <location>
        <begin position="702"/>
        <end position="724"/>
    </location>
</feature>
<dbReference type="GO" id="GO:0008270">
    <property type="term" value="F:zinc ion binding"/>
    <property type="evidence" value="ECO:0007669"/>
    <property type="project" value="InterPro"/>
</dbReference>
<dbReference type="GO" id="GO:0003677">
    <property type="term" value="F:DNA binding"/>
    <property type="evidence" value="ECO:0007669"/>
    <property type="project" value="InterPro"/>
</dbReference>
<feature type="domain" description="Zn(2)-C6 fungal-type" evidence="4">
    <location>
        <begin position="104"/>
        <end position="138"/>
    </location>
</feature>
<dbReference type="EMBL" id="KE148161">
    <property type="protein sequence ID" value="EPE04422.1"/>
    <property type="molecule type" value="Genomic_DNA"/>
</dbReference>
<dbReference type="AlphaFoldDB" id="S3BV68"/>
<sequence>MDGSNPNQGIPTDGFGAAASAILGAPGASGASTTDTGVSVSPVAAILPPPPSTDAPAVGLAALPGPSGPVVSGKTSYTALPNDPDNLLAEKEAYRELRRRARAACRICGLRKVRCDVTKQDFGEPCTNCRRDGLTCTVLPRKKHRPRRPNGTFDYGPASVSPLDGTGAGGSGDGPDSPQSPEPGAGIKAPSPEADGRLPDDDASTYMGDNRGPRQSVYDLCHPLTPQETRPPRALQSANSNSKGSKATGGPTSVPSSSLWRPHETAYLNHQGAFTPLSPRLLDDVMRVYFAHVHFFLPVLDAGEFVDDYKTSGWKGIDPLLGWSMCLAAANFVPDDVLTRAGYKTRKEMKEAMYARAKSLYDLDKATDKVTLIQSVLLIGFWYTDAHDHTGAWHWIGVAISLAQSLGFHRRPRRRILAPGTSGQEQDRRERAARRIWWTCLVRDRWVALAKGRPMRIHDEDCDVPLPVQEELMQGYVAAYETRPGGDILLPPKQATALGLMWLRLVSISSLLGRIVRAHYRAQGPRPSQHDIDAFERELQMCHPPEDGEEERAHGEHDEGEMKHILLHKNHADLFYYATAAILYRPYLLQAPSSLPLEASQQWYKTAARRARIAAASTNDVLNRLIDLEAVHLLKPMTITAFVPAMQIHLYDCKVESPLLRKHGKNKLDLCLLVLSEMRNTYWSASVIYRLFSKAQQILEGSSINSGGPGTAAGDNATTKEDGNLLLKDKYKATILGTVSNNPARPPEQQHLAHPAHQQHQHQHQQMQMQPPSIPHHPHNPRAVDGTASSALYNQEAPHPHYSDPDHAHQDAVRTSPMNSFMANVLTPTVPPPNQLMVQQPLPPSSLLNHQVQQQHSYRQPLHAGMCHPQVMQIEPPTDSNWWDQSQSFRDVDQLLSPGFSLSNEMVQGLFQNYNGGMFGPDIDMLYIQGQGQS</sequence>
<dbReference type="SUPFAM" id="SSF57701">
    <property type="entry name" value="Zn2/Cys6 DNA-binding domain"/>
    <property type="match status" value="1"/>
</dbReference>
<dbReference type="InterPro" id="IPR036864">
    <property type="entry name" value="Zn2-C6_fun-type_DNA-bd_sf"/>
</dbReference>
<keyword evidence="2" id="KW-0539">Nucleus</keyword>
<feature type="compositionally biased region" description="Low complexity" evidence="3">
    <location>
        <begin position="174"/>
        <end position="184"/>
    </location>
</feature>
<evidence type="ECO:0000313" key="5">
    <source>
        <dbReference type="EMBL" id="EPE04422.1"/>
    </source>
</evidence>
<feature type="region of interest" description="Disordered" evidence="3">
    <location>
        <begin position="738"/>
        <end position="786"/>
    </location>
</feature>
<evidence type="ECO:0000256" key="3">
    <source>
        <dbReference type="SAM" id="MobiDB-lite"/>
    </source>
</evidence>
<dbReference type="PROSITE" id="PS50048">
    <property type="entry name" value="ZN2_CY6_FUNGAL_2"/>
    <property type="match status" value="1"/>
</dbReference>
<evidence type="ECO:0000313" key="6">
    <source>
        <dbReference type="Proteomes" id="UP000016923"/>
    </source>
</evidence>
<dbReference type="SMART" id="SM00906">
    <property type="entry name" value="Fungal_trans"/>
    <property type="match status" value="1"/>
</dbReference>
<dbReference type="GO" id="GO:0000981">
    <property type="term" value="F:DNA-binding transcription factor activity, RNA polymerase II-specific"/>
    <property type="evidence" value="ECO:0007669"/>
    <property type="project" value="InterPro"/>
</dbReference>
<evidence type="ECO:0000259" key="4">
    <source>
        <dbReference type="PROSITE" id="PS50048"/>
    </source>
</evidence>
<dbReference type="SMART" id="SM00066">
    <property type="entry name" value="GAL4"/>
    <property type="match status" value="1"/>
</dbReference>
<reference evidence="5 6" key="1">
    <citation type="journal article" date="2013" name="BMC Genomics">
        <title>The genome and transcriptome of the pine saprophyte Ophiostoma piceae, and a comparison with the bark beetle-associated pine pathogen Grosmannia clavigera.</title>
        <authorList>
            <person name="Haridas S."/>
            <person name="Wang Y."/>
            <person name="Lim L."/>
            <person name="Massoumi Alamouti S."/>
            <person name="Jackman S."/>
            <person name="Docking R."/>
            <person name="Robertson G."/>
            <person name="Birol I."/>
            <person name="Bohlmann J."/>
            <person name="Breuil C."/>
        </authorList>
    </citation>
    <scope>NUCLEOTIDE SEQUENCE [LARGE SCALE GENOMIC DNA]</scope>
    <source>
        <strain evidence="5 6">UAMH 11346</strain>
    </source>
</reference>
<dbReference type="VEuPathDB" id="FungiDB:F503_01426"/>
<dbReference type="PANTHER" id="PTHR47425:SF3">
    <property type="entry name" value="ZN(II)2CYS6 TRANSCRIPTION FACTOR (EUROFUNG)"/>
    <property type="match status" value="1"/>
</dbReference>
<dbReference type="Gene3D" id="4.10.240.10">
    <property type="entry name" value="Zn(2)-C6 fungal-type DNA-binding domain"/>
    <property type="match status" value="1"/>
</dbReference>
<evidence type="ECO:0000256" key="2">
    <source>
        <dbReference type="ARBA" id="ARBA00023242"/>
    </source>
</evidence>
<feature type="region of interest" description="Disordered" evidence="3">
    <location>
        <begin position="140"/>
        <end position="259"/>
    </location>
</feature>
<dbReference type="OrthoDB" id="4161332at2759"/>
<accession>S3BV68</accession>
<protein>
    <submittedName>
        <fullName evidence="5">C6 transcription factor</fullName>
    </submittedName>
</protein>
<name>S3BV68_OPHP1</name>
<dbReference type="CDD" id="cd00067">
    <property type="entry name" value="GAL4"/>
    <property type="match status" value="1"/>
</dbReference>
<feature type="compositionally biased region" description="Low complexity" evidence="3">
    <location>
        <begin position="747"/>
        <end position="756"/>
    </location>
</feature>
<dbReference type="InterPro" id="IPR052761">
    <property type="entry name" value="Fungal_Detox/Toxin_TFs"/>
</dbReference>
<organism evidence="5 6">
    <name type="scientific">Ophiostoma piceae (strain UAMH 11346)</name>
    <name type="common">Sap stain fungus</name>
    <dbReference type="NCBI Taxonomy" id="1262450"/>
    <lineage>
        <taxon>Eukaryota</taxon>
        <taxon>Fungi</taxon>
        <taxon>Dikarya</taxon>
        <taxon>Ascomycota</taxon>
        <taxon>Pezizomycotina</taxon>
        <taxon>Sordariomycetes</taxon>
        <taxon>Sordariomycetidae</taxon>
        <taxon>Ophiostomatales</taxon>
        <taxon>Ophiostomataceae</taxon>
        <taxon>Ophiostoma</taxon>
    </lineage>
</organism>
<dbReference type="OMA" id="CFYREAW"/>
<keyword evidence="1" id="KW-0479">Metal-binding</keyword>
<proteinExistence type="predicted"/>
<dbReference type="InterPro" id="IPR007219">
    <property type="entry name" value="XnlR_reg_dom"/>
</dbReference>
<dbReference type="Pfam" id="PF04082">
    <property type="entry name" value="Fungal_trans"/>
    <property type="match status" value="1"/>
</dbReference>
<dbReference type="HOGENOM" id="CLU_006329_3_2_1"/>
<keyword evidence="6" id="KW-1185">Reference proteome</keyword>
<dbReference type="STRING" id="1262450.S3BV68"/>
<dbReference type="CDD" id="cd12148">
    <property type="entry name" value="fungal_TF_MHR"/>
    <property type="match status" value="1"/>
</dbReference>
<dbReference type="Proteomes" id="UP000016923">
    <property type="component" value="Unassembled WGS sequence"/>
</dbReference>
<gene>
    <name evidence="5" type="ORF">F503_01426</name>
</gene>
<dbReference type="Pfam" id="PF00172">
    <property type="entry name" value="Zn_clus"/>
    <property type="match status" value="1"/>
</dbReference>